<dbReference type="AlphaFoldDB" id="W3WYB1"/>
<dbReference type="EMBL" id="KI912114">
    <property type="protein sequence ID" value="ETS78830.1"/>
    <property type="molecule type" value="Genomic_DNA"/>
</dbReference>
<dbReference type="SMART" id="SM00320">
    <property type="entry name" value="WD40"/>
    <property type="match status" value="7"/>
</dbReference>
<proteinExistence type="predicted"/>
<evidence type="ECO:0000259" key="4">
    <source>
        <dbReference type="Pfam" id="PF06985"/>
    </source>
</evidence>
<protein>
    <submittedName>
        <fullName evidence="6">Uncharacterized protein</fullName>
    </submittedName>
</protein>
<dbReference type="GeneID" id="19273696"/>
<dbReference type="SUPFAM" id="SSF52540">
    <property type="entry name" value="P-loop containing nucleoside triphosphate hydrolases"/>
    <property type="match status" value="1"/>
</dbReference>
<feature type="repeat" description="WD" evidence="3">
    <location>
        <begin position="1017"/>
        <end position="1058"/>
    </location>
</feature>
<dbReference type="Pfam" id="PF00400">
    <property type="entry name" value="WD40"/>
    <property type="match status" value="7"/>
</dbReference>
<dbReference type="HOGENOM" id="CLU_000288_6_16_1"/>
<dbReference type="PROSITE" id="PS50294">
    <property type="entry name" value="WD_REPEATS_REGION"/>
    <property type="match status" value="5"/>
</dbReference>
<dbReference type="STRING" id="1229662.W3WYB1"/>
<dbReference type="InParanoid" id="W3WYB1"/>
<feature type="repeat" description="WD" evidence="3">
    <location>
        <begin position="1059"/>
        <end position="1100"/>
    </location>
</feature>
<evidence type="ECO:0000256" key="2">
    <source>
        <dbReference type="ARBA" id="ARBA00022737"/>
    </source>
</evidence>
<dbReference type="PANTHER" id="PTHR10622:SF10">
    <property type="entry name" value="HET DOMAIN-CONTAINING PROTEIN"/>
    <property type="match status" value="1"/>
</dbReference>
<dbReference type="InterPro" id="IPR036322">
    <property type="entry name" value="WD40_repeat_dom_sf"/>
</dbReference>
<dbReference type="PRINTS" id="PR00320">
    <property type="entry name" value="GPROTEINBRPT"/>
</dbReference>
<keyword evidence="7" id="KW-1185">Reference proteome</keyword>
<evidence type="ECO:0000313" key="6">
    <source>
        <dbReference type="EMBL" id="ETS78830.1"/>
    </source>
</evidence>
<feature type="repeat" description="WD" evidence="3">
    <location>
        <begin position="931"/>
        <end position="972"/>
    </location>
</feature>
<dbReference type="InterPro" id="IPR027417">
    <property type="entry name" value="P-loop_NTPase"/>
</dbReference>
<feature type="domain" description="Nephrocystin 3-like N-terminal" evidence="5">
    <location>
        <begin position="295"/>
        <end position="454"/>
    </location>
</feature>
<evidence type="ECO:0000313" key="7">
    <source>
        <dbReference type="Proteomes" id="UP000030651"/>
    </source>
</evidence>
<dbReference type="CDD" id="cd00200">
    <property type="entry name" value="WD40"/>
    <property type="match status" value="1"/>
</dbReference>
<dbReference type="Pfam" id="PF24883">
    <property type="entry name" value="NPHP3_N"/>
    <property type="match status" value="1"/>
</dbReference>
<evidence type="ECO:0000259" key="5">
    <source>
        <dbReference type="Pfam" id="PF24883"/>
    </source>
</evidence>
<feature type="domain" description="Heterokaryon incompatibility" evidence="4">
    <location>
        <begin position="27"/>
        <end position="153"/>
    </location>
</feature>
<keyword evidence="1 3" id="KW-0853">WD repeat</keyword>
<dbReference type="InterPro" id="IPR010730">
    <property type="entry name" value="HET"/>
</dbReference>
<dbReference type="InterPro" id="IPR056884">
    <property type="entry name" value="NPHP3-like_N"/>
</dbReference>
<dbReference type="InterPro" id="IPR019775">
    <property type="entry name" value="WD40_repeat_CS"/>
</dbReference>
<gene>
    <name evidence="6" type="ORF">PFICI_08683</name>
</gene>
<name>W3WYB1_PESFW</name>
<accession>W3WYB1</accession>
<reference evidence="7" key="1">
    <citation type="journal article" date="2015" name="BMC Genomics">
        <title>Genomic and transcriptomic analysis of the endophytic fungus Pestalotiopsis fici reveals its lifestyle and high potential for synthesis of natural products.</title>
        <authorList>
            <person name="Wang X."/>
            <person name="Zhang X."/>
            <person name="Liu L."/>
            <person name="Xiang M."/>
            <person name="Wang W."/>
            <person name="Sun X."/>
            <person name="Che Y."/>
            <person name="Guo L."/>
            <person name="Liu G."/>
            <person name="Guo L."/>
            <person name="Wang C."/>
            <person name="Yin W.B."/>
            <person name="Stadler M."/>
            <person name="Zhang X."/>
            <person name="Liu X."/>
        </authorList>
    </citation>
    <scope>NUCLEOTIDE SEQUENCE [LARGE SCALE GENOMIC DNA]</scope>
    <source>
        <strain evidence="7">W106-1 / CGMCC3.15140</strain>
    </source>
</reference>
<feature type="repeat" description="WD" evidence="3">
    <location>
        <begin position="889"/>
        <end position="930"/>
    </location>
</feature>
<dbReference type="eggNOG" id="KOG0266">
    <property type="taxonomic scope" value="Eukaryota"/>
</dbReference>
<feature type="repeat" description="WD" evidence="3">
    <location>
        <begin position="1101"/>
        <end position="1133"/>
    </location>
</feature>
<dbReference type="OMA" id="RADFLGW"/>
<dbReference type="PROSITE" id="PS50082">
    <property type="entry name" value="WD_REPEATS_2"/>
    <property type="match status" value="7"/>
</dbReference>
<dbReference type="PANTHER" id="PTHR10622">
    <property type="entry name" value="HET DOMAIN-CONTAINING PROTEIN"/>
    <property type="match status" value="1"/>
</dbReference>
<dbReference type="Pfam" id="PF06985">
    <property type="entry name" value="HET"/>
    <property type="match status" value="1"/>
</dbReference>
<dbReference type="Gene3D" id="3.40.50.300">
    <property type="entry name" value="P-loop containing nucleotide triphosphate hydrolases"/>
    <property type="match status" value="1"/>
</dbReference>
<dbReference type="RefSeq" id="XP_007835455.1">
    <property type="nucleotide sequence ID" value="XM_007837264.1"/>
</dbReference>
<evidence type="ECO:0000256" key="3">
    <source>
        <dbReference type="PROSITE-ProRule" id="PRU00221"/>
    </source>
</evidence>
<evidence type="ECO:0000256" key="1">
    <source>
        <dbReference type="ARBA" id="ARBA00022574"/>
    </source>
</evidence>
<dbReference type="InterPro" id="IPR001680">
    <property type="entry name" value="WD40_rpt"/>
</dbReference>
<sequence>MRLLRRTTNGSYEITGPYLVKDSIPAYAVLSHTWLSDNDREVTFQDLTTGEPTKKPAGYAKIHFCASQASRDGLEFFWVDTCCIDRTSSSELEEAITCMFSWYRDAARCYVYLEDVSANPEPGSSLSQTQRQDKLESEFRRARWFSRGWTLQELLAPVDVVFFSVDQVLLGDKSSLESMIHEITGIPLDALRGKRLAKFSLDDRLSWASRRQTRRKEDRAYCLLGILEIYIPRMYGMGDSAYDLLLDEIKKKNAVDERQELLLSNLPTASDATFDSSYNGRGRTCLQDTRAELLQQIQTWAEGADEKNVFWLKGAEGIGKSTVARTVARRYHERGNLGASFFFSKGEGDLSGSTKLVSSLARQLAESIPQTRRFICDAIAEKPEVMRRPLEEQWTQLILIPLSKLHDSQAPSPILFVIDALDECNDGSDTQRILRLFTAVRQFDNIQLRVFITSTGREQVHNSIQKAPENECQVCVRQIIPTIFDNDLGVYFQNSLSSIRTDCGFDHNWPAIGVIERLVEKSCGLFIWASLACRFIRDGQQLAKRRMDSLVDELSSRSQPMSPLDWIYMTILQNSVQPSMNDLEMKEMQKMRRAILGSIAVLDSPLPVRSLAKLLVVSPSEIRKTLVGLSPIFDASQDNRPIRINHRTFREYLLDKERCLGDFHVNSQEAHEFLAQKCLTIMSRMLKRDICGLGSADTIVNNVDPGRVNRCIPLELQYACVYWIDHQRQSAARLHDGDQVHIFFKRHFLHWLEAMTLLGKSNDMGAIIRLYQALLIPSENEQQLPLVKDARRFMHAFQNAFNQEPLKVYVAAQALHSPTDEERLRFWSQLHPIMRDIRLSSAMPPYDKDEFNYVSDLAFTPDGKQIASGSSFGAVRVWSTDDRVACYTLGDAKDKISSVAISPDGSTLIAGSDDFTIMIFDLKRRKLRHTLQAHSRWVNAVAFSPNGKLFASGSMDQTVAIWDTETLREVKRIDIQSSPVNAAVFSPDGHFIITGSVDGIVRLWDFSTESEEAHRTFQGHSGAVNSIRFSASGHLILSGSDDMTIKLWETETGKERMTFRGHTKRVMTAIFSLDAEIIVSGSEDKTIRLWNIENGALLQTFRNQSSSINSVEFSPDGRMLASSSYNDEVRLWDTCTWKLLGKLEDFDEDINSRIYPKALQSTLGEMIDGT</sequence>
<keyword evidence="2" id="KW-0677">Repeat</keyword>
<dbReference type="InterPro" id="IPR020472">
    <property type="entry name" value="WD40_PAC1"/>
</dbReference>
<feature type="repeat" description="WD" evidence="3">
    <location>
        <begin position="854"/>
        <end position="879"/>
    </location>
</feature>
<dbReference type="SUPFAM" id="SSF50978">
    <property type="entry name" value="WD40 repeat-like"/>
    <property type="match status" value="1"/>
</dbReference>
<dbReference type="KEGG" id="pfy:PFICI_08683"/>
<dbReference type="PROSITE" id="PS00678">
    <property type="entry name" value="WD_REPEATS_1"/>
    <property type="match status" value="3"/>
</dbReference>
<dbReference type="OrthoDB" id="538223at2759"/>
<feature type="repeat" description="WD" evidence="3">
    <location>
        <begin position="973"/>
        <end position="1014"/>
    </location>
</feature>
<dbReference type="Proteomes" id="UP000030651">
    <property type="component" value="Unassembled WGS sequence"/>
</dbReference>
<dbReference type="Gene3D" id="2.130.10.10">
    <property type="entry name" value="YVTN repeat-like/Quinoprotein amine dehydrogenase"/>
    <property type="match status" value="2"/>
</dbReference>
<dbReference type="InterPro" id="IPR015943">
    <property type="entry name" value="WD40/YVTN_repeat-like_dom_sf"/>
</dbReference>
<organism evidence="6 7">
    <name type="scientific">Pestalotiopsis fici (strain W106-1 / CGMCC3.15140)</name>
    <dbReference type="NCBI Taxonomy" id="1229662"/>
    <lineage>
        <taxon>Eukaryota</taxon>
        <taxon>Fungi</taxon>
        <taxon>Dikarya</taxon>
        <taxon>Ascomycota</taxon>
        <taxon>Pezizomycotina</taxon>
        <taxon>Sordariomycetes</taxon>
        <taxon>Xylariomycetidae</taxon>
        <taxon>Amphisphaeriales</taxon>
        <taxon>Sporocadaceae</taxon>
        <taxon>Pestalotiopsis</taxon>
    </lineage>
</organism>